<evidence type="ECO:0000256" key="12">
    <source>
        <dbReference type="SAM" id="MobiDB-lite"/>
    </source>
</evidence>
<dbReference type="PANTHER" id="PTHR42885:SF2">
    <property type="entry name" value="HISTIDINOL-PHOSPHATE AMINOTRANSFERASE"/>
    <property type="match status" value="1"/>
</dbReference>
<evidence type="ECO:0000256" key="9">
    <source>
        <dbReference type="ARBA" id="ARBA00023102"/>
    </source>
</evidence>
<proteinExistence type="inferred from homology"/>
<feature type="domain" description="Aminotransferase class I/classII large" evidence="13">
    <location>
        <begin position="24"/>
        <end position="351"/>
    </location>
</feature>
<evidence type="ECO:0000256" key="8">
    <source>
        <dbReference type="ARBA" id="ARBA00022898"/>
    </source>
</evidence>
<organism evidence="14 15">
    <name type="scientific">Spiribacter insolitus</name>
    <dbReference type="NCBI Taxonomy" id="3122417"/>
    <lineage>
        <taxon>Bacteria</taxon>
        <taxon>Pseudomonadati</taxon>
        <taxon>Pseudomonadota</taxon>
        <taxon>Gammaproteobacteria</taxon>
        <taxon>Chromatiales</taxon>
        <taxon>Ectothiorhodospiraceae</taxon>
        <taxon>Spiribacter</taxon>
    </lineage>
</organism>
<dbReference type="NCBIfam" id="TIGR01141">
    <property type="entry name" value="hisC"/>
    <property type="match status" value="1"/>
</dbReference>
<comment type="subunit">
    <text evidence="4 11">Homodimer.</text>
</comment>
<feature type="region of interest" description="Disordered" evidence="12">
    <location>
        <begin position="1"/>
        <end position="24"/>
    </location>
</feature>
<comment type="pathway">
    <text evidence="2 11">Amino-acid biosynthesis; L-histidine biosynthesis; L-histidine from 5-phospho-alpha-D-ribose 1-diphosphate: step 7/9.</text>
</comment>
<reference evidence="14 15" key="1">
    <citation type="submission" date="2024-02" db="EMBL/GenBank/DDBJ databases">
        <title>New especies of Spiribacter isolated from saline water.</title>
        <authorList>
            <person name="Leon M.J."/>
            <person name="De La Haba R."/>
            <person name="Sanchez-Porro C."/>
            <person name="Ventosa A."/>
        </authorList>
    </citation>
    <scope>NUCLEOTIDE SEQUENCE [LARGE SCALE GENOMIC DNA]</scope>
    <source>
        <strain evidence="15">ag22IC4-189</strain>
    </source>
</reference>
<evidence type="ECO:0000256" key="3">
    <source>
        <dbReference type="ARBA" id="ARBA00007970"/>
    </source>
</evidence>
<dbReference type="RefSeq" id="WP_367982989.1">
    <property type="nucleotide sequence ID" value="NZ_JBAKFF010000001.1"/>
</dbReference>
<sequence>MSYQRDNVRRMAGYTPGEQPTDTGVIKLNTNENPWPPSPAVMSALTAITAEALRRYPSPTAASFLAEAARLHGVGADQLVATNGGDELLRLAITTFVPPGAPIGVAEPSYSLYPVLAAIHDSPVQTVELETDWSLPADFASRMNAAGVPLTLLVNPHAPSGRLLDADAIGAIAAALDGVLLVDEAYVDFTDPGHDVVGLIQRHDNLMILRTLSKGYSLAGLRLGYGIGPSALIEPIARKTRDSYSVDAVADALGAAALGDQPAAQASWEAVREERTRVIDALRGRGFAIPDSQANFCLARVPNRAGRSAEALYRGLKDRGILVRHFATPRLADCLRITIGTPEQNNALLSSLDALLTG</sequence>
<accession>A0ABV3T4R0</accession>
<comment type="similarity">
    <text evidence="3 11">Belongs to the class-II pyridoxal-phosphate-dependent aminotransferase family. Histidinol-phosphate aminotransferase subfamily.</text>
</comment>
<dbReference type="GO" id="GO:0004400">
    <property type="term" value="F:histidinol-phosphate transaminase activity"/>
    <property type="evidence" value="ECO:0007669"/>
    <property type="project" value="UniProtKB-EC"/>
</dbReference>
<evidence type="ECO:0000256" key="11">
    <source>
        <dbReference type="HAMAP-Rule" id="MF_01023"/>
    </source>
</evidence>
<keyword evidence="5 11" id="KW-0032">Aminotransferase</keyword>
<evidence type="ECO:0000256" key="5">
    <source>
        <dbReference type="ARBA" id="ARBA00022576"/>
    </source>
</evidence>
<comment type="catalytic activity">
    <reaction evidence="10 11">
        <text>L-histidinol phosphate + 2-oxoglutarate = 3-(imidazol-4-yl)-2-oxopropyl phosphate + L-glutamate</text>
        <dbReference type="Rhea" id="RHEA:23744"/>
        <dbReference type="ChEBI" id="CHEBI:16810"/>
        <dbReference type="ChEBI" id="CHEBI:29985"/>
        <dbReference type="ChEBI" id="CHEBI:57766"/>
        <dbReference type="ChEBI" id="CHEBI:57980"/>
        <dbReference type="EC" id="2.6.1.9"/>
    </reaction>
</comment>
<dbReference type="EMBL" id="JBAKFF010000001">
    <property type="protein sequence ID" value="MEX0430194.1"/>
    <property type="molecule type" value="Genomic_DNA"/>
</dbReference>
<dbReference type="PROSITE" id="PS00599">
    <property type="entry name" value="AA_TRANSFER_CLASS_2"/>
    <property type="match status" value="1"/>
</dbReference>
<dbReference type="SUPFAM" id="SSF53383">
    <property type="entry name" value="PLP-dependent transferases"/>
    <property type="match status" value="1"/>
</dbReference>
<keyword evidence="15" id="KW-1185">Reference proteome</keyword>
<dbReference type="InterPro" id="IPR015421">
    <property type="entry name" value="PyrdxlP-dep_Trfase_major"/>
</dbReference>
<comment type="caution">
    <text evidence="14">The sequence shown here is derived from an EMBL/GenBank/DDBJ whole genome shotgun (WGS) entry which is preliminary data.</text>
</comment>
<dbReference type="CDD" id="cd00609">
    <property type="entry name" value="AAT_like"/>
    <property type="match status" value="1"/>
</dbReference>
<evidence type="ECO:0000313" key="15">
    <source>
        <dbReference type="Proteomes" id="UP001556637"/>
    </source>
</evidence>
<dbReference type="InterPro" id="IPR015424">
    <property type="entry name" value="PyrdxlP-dep_Trfase"/>
</dbReference>
<feature type="modified residue" description="N6-(pyridoxal phosphate)lysine" evidence="11">
    <location>
        <position position="214"/>
    </location>
</feature>
<dbReference type="InterPro" id="IPR005861">
    <property type="entry name" value="HisP_aminotrans"/>
</dbReference>
<dbReference type="Gene3D" id="3.40.640.10">
    <property type="entry name" value="Type I PLP-dependent aspartate aminotransferase-like (Major domain)"/>
    <property type="match status" value="1"/>
</dbReference>
<keyword evidence="6 11" id="KW-0028">Amino-acid biosynthesis</keyword>
<evidence type="ECO:0000256" key="2">
    <source>
        <dbReference type="ARBA" id="ARBA00005011"/>
    </source>
</evidence>
<dbReference type="PANTHER" id="PTHR42885">
    <property type="entry name" value="HISTIDINOL-PHOSPHATE AMINOTRANSFERASE-RELATED"/>
    <property type="match status" value="1"/>
</dbReference>
<keyword evidence="8 11" id="KW-0663">Pyridoxal phosphate</keyword>
<name>A0ABV3T4R0_9GAMM</name>
<evidence type="ECO:0000256" key="6">
    <source>
        <dbReference type="ARBA" id="ARBA00022605"/>
    </source>
</evidence>
<evidence type="ECO:0000256" key="10">
    <source>
        <dbReference type="ARBA" id="ARBA00047481"/>
    </source>
</evidence>
<dbReference type="InterPro" id="IPR015422">
    <property type="entry name" value="PyrdxlP-dep_Trfase_small"/>
</dbReference>
<evidence type="ECO:0000256" key="1">
    <source>
        <dbReference type="ARBA" id="ARBA00001933"/>
    </source>
</evidence>
<gene>
    <name evidence="11 14" type="primary">hisC</name>
    <name evidence="14" type="ORF">V6X30_02090</name>
</gene>
<dbReference type="InterPro" id="IPR001917">
    <property type="entry name" value="Aminotrans_II_pyridoxalP_BS"/>
</dbReference>
<dbReference type="EC" id="2.6.1.9" evidence="11"/>
<evidence type="ECO:0000256" key="4">
    <source>
        <dbReference type="ARBA" id="ARBA00011738"/>
    </source>
</evidence>
<dbReference type="Gene3D" id="3.90.1150.10">
    <property type="entry name" value="Aspartate Aminotransferase, domain 1"/>
    <property type="match status" value="1"/>
</dbReference>
<evidence type="ECO:0000256" key="7">
    <source>
        <dbReference type="ARBA" id="ARBA00022679"/>
    </source>
</evidence>
<keyword evidence="7 11" id="KW-0808">Transferase</keyword>
<dbReference type="Proteomes" id="UP001556637">
    <property type="component" value="Unassembled WGS sequence"/>
</dbReference>
<evidence type="ECO:0000313" key="14">
    <source>
        <dbReference type="EMBL" id="MEX0430194.1"/>
    </source>
</evidence>
<comment type="cofactor">
    <cofactor evidence="1 11">
        <name>pyridoxal 5'-phosphate</name>
        <dbReference type="ChEBI" id="CHEBI:597326"/>
    </cofactor>
</comment>
<dbReference type="HAMAP" id="MF_01023">
    <property type="entry name" value="HisC_aminotrans_2"/>
    <property type="match status" value="1"/>
</dbReference>
<protein>
    <recommendedName>
        <fullName evidence="11">Histidinol-phosphate aminotransferase</fullName>
        <ecNumber evidence="11">2.6.1.9</ecNumber>
    </recommendedName>
    <alternativeName>
        <fullName evidence="11">Imidazole acetol-phosphate transaminase</fullName>
    </alternativeName>
</protein>
<dbReference type="Pfam" id="PF00155">
    <property type="entry name" value="Aminotran_1_2"/>
    <property type="match status" value="1"/>
</dbReference>
<dbReference type="InterPro" id="IPR004839">
    <property type="entry name" value="Aminotransferase_I/II_large"/>
</dbReference>
<evidence type="ECO:0000259" key="13">
    <source>
        <dbReference type="Pfam" id="PF00155"/>
    </source>
</evidence>
<keyword evidence="9 11" id="KW-0368">Histidine biosynthesis</keyword>